<dbReference type="Gene3D" id="2.60.40.10">
    <property type="entry name" value="Immunoglobulins"/>
    <property type="match status" value="1"/>
</dbReference>
<comment type="caution">
    <text evidence="4">The sequence shown here is derived from an EMBL/GenBank/DDBJ whole genome shotgun (WGS) entry which is preliminary data.</text>
</comment>
<dbReference type="PANTHER" id="PTHR46316">
    <property type="entry name" value="SNF1-RELATED PROTEIN KINASE REGULATORY SUBUNIT BETA-1"/>
    <property type="match status" value="1"/>
</dbReference>
<evidence type="ECO:0000256" key="1">
    <source>
        <dbReference type="ARBA" id="ARBA00010926"/>
    </source>
</evidence>
<dbReference type="EMBL" id="BSYO01000012">
    <property type="protein sequence ID" value="GMH12551.1"/>
    <property type="molecule type" value="Genomic_DNA"/>
</dbReference>
<proteinExistence type="inferred from homology"/>
<dbReference type="AlphaFoldDB" id="A0AAD3SLR8"/>
<dbReference type="PANTHER" id="PTHR46316:SF9">
    <property type="entry name" value="SNF1-RELATED PROTEIN KINASE REGULATORY SUBUNIT BETA-1"/>
    <property type="match status" value="1"/>
</dbReference>
<dbReference type="InterPro" id="IPR043554">
    <property type="entry name" value="KINB"/>
</dbReference>
<evidence type="ECO:0000313" key="5">
    <source>
        <dbReference type="Proteomes" id="UP001279734"/>
    </source>
</evidence>
<dbReference type="Proteomes" id="UP001279734">
    <property type="component" value="Unassembled WGS sequence"/>
</dbReference>
<dbReference type="SUPFAM" id="SSF81296">
    <property type="entry name" value="E set domains"/>
    <property type="match status" value="1"/>
</dbReference>
<dbReference type="InterPro" id="IPR013783">
    <property type="entry name" value="Ig-like_fold"/>
</dbReference>
<sequence>MGNASSREDGGANGIDDPAMLYGRSNEVAADGIDGAPTPNPSVRLASSYSTGIAPPVIPGRSRSPLMSSPQQCQEGLESQGAIDSLPEKGIPTLITWSHGGNSVAVVGSWDDWKSRTILQRSGKDHSLLLVLPSGIYHYKFVVDGESRYMPDLPYVSDDTGEVYNVLDVHVYAPEILDGVAEFEAPQSPDSSYGQVFPGEDDYAKDPVAVPPQLQLTVVDMQNSDDAAATAAAPLPRPQHVVLNHLFIEKGWASQSVVALGLTHRFESKYVTVVLYKPRKR</sequence>
<dbReference type="Pfam" id="PF16561">
    <property type="entry name" value="AMPK1_CBM"/>
    <property type="match status" value="1"/>
</dbReference>
<comment type="similarity">
    <text evidence="1">Belongs to the 5'-AMP-activated protein kinase beta subunit family.</text>
</comment>
<dbReference type="CDD" id="cd02859">
    <property type="entry name" value="E_set_AMPKbeta_like_N"/>
    <property type="match status" value="1"/>
</dbReference>
<protein>
    <recommendedName>
        <fullName evidence="3">Association with the SNF1 complex (ASC) domain-containing protein</fullName>
    </recommendedName>
</protein>
<dbReference type="GO" id="GO:0009507">
    <property type="term" value="C:chloroplast"/>
    <property type="evidence" value="ECO:0007669"/>
    <property type="project" value="UniProtKB-ARBA"/>
</dbReference>
<reference evidence="4" key="1">
    <citation type="submission" date="2023-05" db="EMBL/GenBank/DDBJ databases">
        <title>Nepenthes gracilis genome sequencing.</title>
        <authorList>
            <person name="Fukushima K."/>
        </authorList>
    </citation>
    <scope>NUCLEOTIDE SEQUENCE</scope>
    <source>
        <strain evidence="4">SING2019-196</strain>
    </source>
</reference>
<dbReference type="InterPro" id="IPR014756">
    <property type="entry name" value="Ig_E-set"/>
</dbReference>
<organism evidence="4 5">
    <name type="scientific">Nepenthes gracilis</name>
    <name type="common">Slender pitcher plant</name>
    <dbReference type="NCBI Taxonomy" id="150966"/>
    <lineage>
        <taxon>Eukaryota</taxon>
        <taxon>Viridiplantae</taxon>
        <taxon>Streptophyta</taxon>
        <taxon>Embryophyta</taxon>
        <taxon>Tracheophyta</taxon>
        <taxon>Spermatophyta</taxon>
        <taxon>Magnoliopsida</taxon>
        <taxon>eudicotyledons</taxon>
        <taxon>Gunneridae</taxon>
        <taxon>Pentapetalae</taxon>
        <taxon>Caryophyllales</taxon>
        <taxon>Nepenthaceae</taxon>
        <taxon>Nepenthes</taxon>
    </lineage>
</organism>
<accession>A0AAD3SLR8</accession>
<gene>
    <name evidence="4" type="ORF">Nepgr_014392</name>
</gene>
<feature type="domain" description="Association with the SNF1 complex (ASC)" evidence="3">
    <location>
        <begin position="186"/>
        <end position="279"/>
    </location>
</feature>
<dbReference type="SUPFAM" id="SSF160219">
    <property type="entry name" value="AMPKBI-like"/>
    <property type="match status" value="1"/>
</dbReference>
<dbReference type="Pfam" id="PF04739">
    <property type="entry name" value="AMPKBI"/>
    <property type="match status" value="1"/>
</dbReference>
<feature type="compositionally biased region" description="Basic and acidic residues" evidence="2">
    <location>
        <begin position="1"/>
        <end position="10"/>
    </location>
</feature>
<evidence type="ECO:0000313" key="4">
    <source>
        <dbReference type="EMBL" id="GMH12551.1"/>
    </source>
</evidence>
<name>A0AAD3SLR8_NEPGR</name>
<dbReference type="SMART" id="SM01010">
    <property type="entry name" value="AMPKBI"/>
    <property type="match status" value="1"/>
</dbReference>
<dbReference type="InterPro" id="IPR032640">
    <property type="entry name" value="AMPK1_CBM"/>
</dbReference>
<keyword evidence="5" id="KW-1185">Reference proteome</keyword>
<feature type="region of interest" description="Disordered" evidence="2">
    <location>
        <begin position="1"/>
        <end position="20"/>
    </location>
</feature>
<feature type="region of interest" description="Disordered" evidence="2">
    <location>
        <begin position="29"/>
        <end position="48"/>
    </location>
</feature>
<dbReference type="InterPro" id="IPR037256">
    <property type="entry name" value="ASC_dom_sf"/>
</dbReference>
<dbReference type="InterPro" id="IPR006828">
    <property type="entry name" value="ASC_dom"/>
</dbReference>
<evidence type="ECO:0000259" key="3">
    <source>
        <dbReference type="SMART" id="SM01010"/>
    </source>
</evidence>
<evidence type="ECO:0000256" key="2">
    <source>
        <dbReference type="SAM" id="MobiDB-lite"/>
    </source>
</evidence>
<dbReference type="Gene3D" id="6.20.250.60">
    <property type="match status" value="1"/>
</dbReference>